<sequence>MGGSCRVGGAISRERCCTLTAASSLVRAYNWQTPHDMQPPDLRMSTFIVVLVLCSCITGPVHSLSGAGDGNNSGLRKPDVVELHAGPQTECLSEAGAYYGSDFPAAVHVGNASSPEACCRICQSTPDCSVWNWCGAREGCLYPNLLADADGSIGVGFRTCDLKARPVTMSGTTPMPPDTVRTGDMSGWTSGIPVASRLLQGLPGYSLYKGAQMPFGPRSADFACAQSYTSKRICELPGNLTAAMEVCSSMPGCQGFQYCFLTPGVTGNAAGRVRLKGGSAGALNVSNAIYNPYCSVYVSDDPTTEIVATAPAPSFMKRRLQQTSGSQADYFFDPLIGTVTSAPAAAPAAAPLSSSAGLATGGAARRPNQAHSKDTATSSSPDLPRPSLASEAPAPGNSLDDLIGSSASPGSQLNSSIITERAAPGLAQNYASAGQQHNFDNLQGTSVGRSAQPQVTLNSAGYNENPAGGGVGSTGGDDTITPSDSITDIIQSSPYDRHAGSPPSYKTATPTASVLMPLDYGYPMQIFPGVSFRYSMCARGTPSAHLRVDLMSVPSLRRDNASAYAIHVWSKVPLPTNVTCNRTCVFELEENAFFNLEDSVITRGRSTYIANDPELLQVPVADLGRSPNGSVLAAPMVYIPANAIANTTTEYGLRFRILKENSTSYINELSRLYYYVSQIALGNKRCSPGFPGLKIVMDYLQSVLQVQVTEATGQNFGTFATVNGVPLAFNLITSVDLSKGARRGFGQSCLTESNALYEGEVLVPGASNMVATAEDCCQACWMYSGQPGRGNSTGAGGTGNAMAGLGMAAGAGTGRRECNAWSFCTSPIGCSSSGNSTLVQRGFCELKNSGDAAAHQPIAADRMASGFLSGRTTAVLPTGARNLFGTSSA</sequence>
<dbReference type="Proteomes" id="UP001314263">
    <property type="component" value="Unassembled WGS sequence"/>
</dbReference>
<feature type="domain" description="Apple" evidence="2">
    <location>
        <begin position="245"/>
        <end position="259"/>
    </location>
</feature>
<feature type="domain" description="Apple" evidence="2">
    <location>
        <begin position="757"/>
        <end position="780"/>
    </location>
</feature>
<dbReference type="InterPro" id="IPR003609">
    <property type="entry name" value="Pan_app"/>
</dbReference>
<feature type="region of interest" description="Disordered" evidence="1">
    <location>
        <begin position="457"/>
        <end position="508"/>
    </location>
</feature>
<accession>A0AAV1HS84</accession>
<evidence type="ECO:0000256" key="1">
    <source>
        <dbReference type="SAM" id="MobiDB-lite"/>
    </source>
</evidence>
<protein>
    <recommendedName>
        <fullName evidence="2">Apple domain-containing protein</fullName>
    </recommendedName>
</protein>
<gene>
    <name evidence="3" type="ORF">CVIRNUC_000821</name>
</gene>
<feature type="compositionally biased region" description="Low complexity" evidence="1">
    <location>
        <begin position="476"/>
        <end position="494"/>
    </location>
</feature>
<feature type="region of interest" description="Disordered" evidence="1">
    <location>
        <begin position="357"/>
        <end position="414"/>
    </location>
</feature>
<reference evidence="3 4" key="1">
    <citation type="submission" date="2023-10" db="EMBL/GenBank/DDBJ databases">
        <authorList>
            <person name="Maclean D."/>
            <person name="Macfadyen A."/>
        </authorList>
    </citation>
    <scope>NUCLEOTIDE SEQUENCE [LARGE SCALE GENOMIC DNA]</scope>
</reference>
<feature type="compositionally biased region" description="Polar residues" evidence="1">
    <location>
        <begin position="405"/>
        <end position="414"/>
    </location>
</feature>
<name>A0AAV1HS84_9CHLO</name>
<feature type="domain" description="Apple" evidence="2">
    <location>
        <begin position="816"/>
        <end position="830"/>
    </location>
</feature>
<keyword evidence="4" id="KW-1185">Reference proteome</keyword>
<feature type="domain" description="Apple" evidence="2">
    <location>
        <begin position="98"/>
        <end position="136"/>
    </location>
</feature>
<evidence type="ECO:0000259" key="2">
    <source>
        <dbReference type="Pfam" id="PF14295"/>
    </source>
</evidence>
<evidence type="ECO:0000313" key="4">
    <source>
        <dbReference type="Proteomes" id="UP001314263"/>
    </source>
</evidence>
<comment type="caution">
    <text evidence="3">The sequence shown here is derived from an EMBL/GenBank/DDBJ whole genome shotgun (WGS) entry which is preliminary data.</text>
</comment>
<dbReference type="EMBL" id="CAUYUE010000001">
    <property type="protein sequence ID" value="CAK0736897.1"/>
    <property type="molecule type" value="Genomic_DNA"/>
</dbReference>
<organism evidence="3 4">
    <name type="scientific">Coccomyxa viridis</name>
    <dbReference type="NCBI Taxonomy" id="1274662"/>
    <lineage>
        <taxon>Eukaryota</taxon>
        <taxon>Viridiplantae</taxon>
        <taxon>Chlorophyta</taxon>
        <taxon>core chlorophytes</taxon>
        <taxon>Trebouxiophyceae</taxon>
        <taxon>Trebouxiophyceae incertae sedis</taxon>
        <taxon>Coccomyxaceae</taxon>
        <taxon>Coccomyxa</taxon>
    </lineage>
</organism>
<dbReference type="Pfam" id="PF14295">
    <property type="entry name" value="PAN_4"/>
    <property type="match status" value="4"/>
</dbReference>
<dbReference type="AlphaFoldDB" id="A0AAV1HS84"/>
<dbReference type="Gene3D" id="3.50.4.10">
    <property type="entry name" value="Hepatocyte Growth Factor"/>
    <property type="match status" value="1"/>
</dbReference>
<proteinExistence type="predicted"/>
<evidence type="ECO:0000313" key="3">
    <source>
        <dbReference type="EMBL" id="CAK0736897.1"/>
    </source>
</evidence>